<feature type="transmembrane region" description="Helical" evidence="6">
    <location>
        <begin position="28"/>
        <end position="55"/>
    </location>
</feature>
<keyword evidence="3" id="KW-0929">Antimicrobial</keyword>
<evidence type="ECO:0000313" key="8">
    <source>
        <dbReference type="Proteomes" id="UP000501421"/>
    </source>
</evidence>
<dbReference type="Proteomes" id="UP000501421">
    <property type="component" value="Chromosome"/>
</dbReference>
<dbReference type="GO" id="GO:0031640">
    <property type="term" value="P:killing of cells of another organism"/>
    <property type="evidence" value="ECO:0007669"/>
    <property type="project" value="UniProtKB-KW"/>
</dbReference>
<dbReference type="Gene3D" id="1.20.225.10">
    <property type="entry name" value="Bacteriocin AS-48"/>
    <property type="match status" value="1"/>
</dbReference>
<dbReference type="AlphaFoldDB" id="A0A679FN85"/>
<name>A0A679FN85_9BACL</name>
<dbReference type="InterPro" id="IPR009086">
    <property type="entry name" value="Bacteriocin_AS48"/>
</dbReference>
<keyword evidence="4" id="KW-0044">Antibiotic</keyword>
<accession>A0A679FN85</accession>
<dbReference type="NCBIfam" id="TIGR03651">
    <property type="entry name" value="circ_ocin_uber"/>
    <property type="match status" value="1"/>
</dbReference>
<keyword evidence="6" id="KW-1133">Transmembrane helix</keyword>
<evidence type="ECO:0000313" key="7">
    <source>
        <dbReference type="EMBL" id="BBW97473.1"/>
    </source>
</evidence>
<evidence type="ECO:0000256" key="3">
    <source>
        <dbReference type="ARBA" id="ARBA00022529"/>
    </source>
</evidence>
<organism evidence="7 8">
    <name type="scientific">Geobacillus subterraneus</name>
    <dbReference type="NCBI Taxonomy" id="129338"/>
    <lineage>
        <taxon>Bacteria</taxon>
        <taxon>Bacillati</taxon>
        <taxon>Bacillota</taxon>
        <taxon>Bacilli</taxon>
        <taxon>Bacillales</taxon>
        <taxon>Anoxybacillaceae</taxon>
        <taxon>Geobacillus</taxon>
    </lineage>
</organism>
<reference evidence="8" key="1">
    <citation type="journal article" date="2020" name="Microbiol. Resour. Announc.">
        <title>Complete Genome Sequence of Geobacillus sp. Strain E55-1, Isolated from Mine Geyser in Japan.</title>
        <authorList>
            <person name="Miyazaki K."/>
            <person name="Hase E."/>
            <person name="Tokito N."/>
        </authorList>
    </citation>
    <scope>NUCLEOTIDE SEQUENCE [LARGE SCALE GENOMIC DNA]</scope>
    <source>
        <strain evidence="8">E55-1</strain>
    </source>
</reference>
<keyword evidence="8" id="KW-1185">Reference proteome</keyword>
<keyword evidence="6" id="KW-0812">Transmembrane</keyword>
<sequence>MNLFELVASMGISKDTAWKVVDLVNAGASIWTIVSVILAGGGIIAMGYAALVYLIKKRIEEAGAAAAVSW</sequence>
<evidence type="ECO:0000256" key="5">
    <source>
        <dbReference type="ARBA" id="ARBA00023048"/>
    </source>
</evidence>
<dbReference type="GO" id="GO:0005576">
    <property type="term" value="C:extracellular region"/>
    <property type="evidence" value="ECO:0007669"/>
    <property type="project" value="UniProtKB-SubCell"/>
</dbReference>
<keyword evidence="6" id="KW-0472">Membrane</keyword>
<keyword evidence="2" id="KW-0964">Secreted</keyword>
<evidence type="ECO:0008006" key="9">
    <source>
        <dbReference type="Google" id="ProtNLM"/>
    </source>
</evidence>
<comment type="subcellular location">
    <subcellularLocation>
        <location evidence="1">Secreted</location>
    </subcellularLocation>
</comment>
<dbReference type="InterPro" id="IPR020038">
    <property type="entry name" value="Circ_bacteriocin"/>
</dbReference>
<proteinExistence type="predicted"/>
<evidence type="ECO:0000256" key="6">
    <source>
        <dbReference type="SAM" id="Phobius"/>
    </source>
</evidence>
<keyword evidence="5" id="KW-0078">Bacteriocin</keyword>
<evidence type="ECO:0000256" key="4">
    <source>
        <dbReference type="ARBA" id="ARBA00023022"/>
    </source>
</evidence>
<dbReference type="EMBL" id="AP022557">
    <property type="protein sequence ID" value="BBW97473.1"/>
    <property type="molecule type" value="Genomic_DNA"/>
</dbReference>
<dbReference type="SUPFAM" id="SSF47869">
    <property type="entry name" value="Bacteriocin AS-48"/>
    <property type="match status" value="1"/>
</dbReference>
<protein>
    <recommendedName>
        <fullName evidence="9">Circular bacteriocin, circularin A/uberolysin family</fullName>
    </recommendedName>
</protein>
<dbReference type="Pfam" id="PF09221">
    <property type="entry name" value="Bacteriocin_IId"/>
    <property type="match status" value="1"/>
</dbReference>
<evidence type="ECO:0000256" key="1">
    <source>
        <dbReference type="ARBA" id="ARBA00004613"/>
    </source>
</evidence>
<dbReference type="GO" id="GO:0042742">
    <property type="term" value="P:defense response to bacterium"/>
    <property type="evidence" value="ECO:0007669"/>
    <property type="project" value="UniProtKB-KW"/>
</dbReference>
<evidence type="ECO:0000256" key="2">
    <source>
        <dbReference type="ARBA" id="ARBA00022525"/>
    </source>
</evidence>
<gene>
    <name evidence="7" type="ORF">GsuE55_23060</name>
</gene>